<evidence type="ECO:0000259" key="1">
    <source>
        <dbReference type="Pfam" id="PF00535"/>
    </source>
</evidence>
<dbReference type="SUPFAM" id="SSF53448">
    <property type="entry name" value="Nucleotide-diphospho-sugar transferases"/>
    <property type="match status" value="1"/>
</dbReference>
<name>A0A0A8J630_ECOLX</name>
<reference evidence="2" key="1">
    <citation type="journal article" date="2014" name="DNA Res.">
        <title>A complete view of the genetic diversity of the Escherichia coli O-antigen biosynthesis gene cluster.</title>
        <authorList>
            <person name="Iguchi A."/>
            <person name="Iyoda S."/>
            <person name="Kikuchi T."/>
            <person name="Ogura Y."/>
            <person name="Katsura K."/>
            <person name="Ohnishi M."/>
            <person name="Hayashi T."/>
            <person name="Thomson N.R."/>
        </authorList>
    </citation>
    <scope>NUCLEOTIDE SEQUENCE</scope>
    <source>
        <strain evidence="2">745-56</strain>
    </source>
</reference>
<dbReference type="AlphaFoldDB" id="A0A0A8J630"/>
<feature type="domain" description="Glycosyltransferase 2-like" evidence="1">
    <location>
        <begin position="15"/>
        <end position="157"/>
    </location>
</feature>
<dbReference type="Gene3D" id="3.90.550.10">
    <property type="entry name" value="Spore Coat Polysaccharide Biosynthesis Protein SpsA, Chain A"/>
    <property type="match status" value="1"/>
</dbReference>
<dbReference type="PANTHER" id="PTHR43685:SF2">
    <property type="entry name" value="GLYCOSYLTRANSFERASE 2-LIKE DOMAIN-CONTAINING PROTEIN"/>
    <property type="match status" value="1"/>
</dbReference>
<dbReference type="InterPro" id="IPR029044">
    <property type="entry name" value="Nucleotide-diphossugar_trans"/>
</dbReference>
<accession>A0A0A8J630</accession>
<dbReference type="InterPro" id="IPR001173">
    <property type="entry name" value="Glyco_trans_2-like"/>
</dbReference>
<protein>
    <submittedName>
        <fullName evidence="2">Putative glycosyltransferase</fullName>
    </submittedName>
</protein>
<evidence type="ECO:0000313" key="2">
    <source>
        <dbReference type="EMBL" id="BAQ01879.1"/>
    </source>
</evidence>
<dbReference type="PANTHER" id="PTHR43685">
    <property type="entry name" value="GLYCOSYLTRANSFERASE"/>
    <property type="match status" value="1"/>
</dbReference>
<dbReference type="CDD" id="cd00761">
    <property type="entry name" value="Glyco_tranf_GTA_type"/>
    <property type="match status" value="1"/>
</dbReference>
<dbReference type="EMBL" id="AB812070">
    <property type="protein sequence ID" value="BAQ01879.1"/>
    <property type="molecule type" value="Genomic_DNA"/>
</dbReference>
<keyword evidence="2" id="KW-0808">Transferase</keyword>
<dbReference type="Pfam" id="PF00535">
    <property type="entry name" value="Glycos_transf_2"/>
    <property type="match status" value="1"/>
</dbReference>
<organism evidence="2">
    <name type="scientific">Escherichia coli</name>
    <dbReference type="NCBI Taxonomy" id="562"/>
    <lineage>
        <taxon>Bacteria</taxon>
        <taxon>Pseudomonadati</taxon>
        <taxon>Pseudomonadota</taxon>
        <taxon>Gammaproteobacteria</taxon>
        <taxon>Enterobacterales</taxon>
        <taxon>Enterobacteriaceae</taxon>
        <taxon>Escherichia</taxon>
    </lineage>
</organism>
<dbReference type="GO" id="GO:0016740">
    <property type="term" value="F:transferase activity"/>
    <property type="evidence" value="ECO:0007669"/>
    <property type="project" value="UniProtKB-KW"/>
</dbReference>
<proteinExistence type="predicted"/>
<sequence>MIRKNKMSSRPLIDVVITSYNRLNLLLLALESVLFQKAHVNTIIIVDDNSSFTKDDFFDKAKKIIENDNTEIIFHKNDKNYGACYCRNLGANLSKAELIAFLDDDDSWDPNHLNSLVDCFHEHVVLAYSGKNIINYQTGKIRRSLSKIQDDNQYEQMLRKNYPGSTSSILVKKSALMAVNGFDVSLPAIQDYDFYLRICRLGLLKSSGMYTLNYRNDTPLKITNQLQKARAAYNIIIQKYHGRERMILNRTIYKQNIIKCIRYFDFIYLFKFTRDFINFIVEWR</sequence>
<dbReference type="InterPro" id="IPR050834">
    <property type="entry name" value="Glycosyltransf_2"/>
</dbReference>